<dbReference type="Proteomes" id="UP000019194">
    <property type="component" value="Unassembled WGS sequence"/>
</dbReference>
<evidence type="ECO:0000313" key="1">
    <source>
        <dbReference type="EMBL" id="CDL39691.1"/>
    </source>
</evidence>
<proteinExistence type="predicted"/>
<protein>
    <submittedName>
        <fullName evidence="1">Uncharacterized protein</fullName>
    </submittedName>
</protein>
<comment type="caution">
    <text evidence="1">The sequence shown here is derived from an EMBL/GenBank/DDBJ whole genome shotgun (WGS) entry which is preliminary data.</text>
</comment>
<accession>A0A7G2ITW0</accession>
<dbReference type="EMBL" id="CBWP010000061">
    <property type="protein sequence ID" value="CDL39691.1"/>
    <property type="molecule type" value="Genomic_DNA"/>
</dbReference>
<organism evidence="1 2">
    <name type="scientific">Citrobacter freundii</name>
    <dbReference type="NCBI Taxonomy" id="546"/>
    <lineage>
        <taxon>Bacteria</taxon>
        <taxon>Pseudomonadati</taxon>
        <taxon>Pseudomonadota</taxon>
        <taxon>Gammaproteobacteria</taxon>
        <taxon>Enterobacterales</taxon>
        <taxon>Enterobacteriaceae</taxon>
        <taxon>Citrobacter</taxon>
        <taxon>Citrobacter freundii complex</taxon>
    </lineage>
</organism>
<evidence type="ECO:0000313" key="2">
    <source>
        <dbReference type="Proteomes" id="UP000019194"/>
    </source>
</evidence>
<name>A0A7G2ITW0_CITFR</name>
<reference evidence="1 2" key="1">
    <citation type="submission" date="2013-10" db="EMBL/GenBank/DDBJ databases">
        <title>Antibiotic resistance diversity of beta-lactamase producers in the General Hospital Vienna.</title>
        <authorList>
            <person name="Barisic I."/>
            <person name="Mitteregger D."/>
            <person name="Hirschl A.M."/>
            <person name="Noehammer C."/>
            <person name="Wiesinger-Mayr H."/>
        </authorList>
    </citation>
    <scope>NUCLEOTIDE SEQUENCE [LARGE SCALE GENOMIC DNA]</scope>
    <source>
        <strain evidence="1 2">ISC11</strain>
    </source>
</reference>
<dbReference type="AlphaFoldDB" id="A0A7G2ITW0"/>
<sequence length="43" mass="5336">MQNKERIMYNPWNKARAQSWYQQQPWGCGFNYLPRTAVNWLEM</sequence>